<dbReference type="PANTHER" id="PTHR43201:SF8">
    <property type="entry name" value="ACYL-COA SYNTHETASE FAMILY MEMBER 3"/>
    <property type="match status" value="1"/>
</dbReference>
<organism evidence="3 4">
    <name type="scientific">Algoriphagus limi</name>
    <dbReference type="NCBI Taxonomy" id="2975273"/>
    <lineage>
        <taxon>Bacteria</taxon>
        <taxon>Pseudomonadati</taxon>
        <taxon>Bacteroidota</taxon>
        <taxon>Cytophagia</taxon>
        <taxon>Cytophagales</taxon>
        <taxon>Cyclobacteriaceae</taxon>
        <taxon>Algoriphagus</taxon>
    </lineage>
</organism>
<proteinExistence type="inferred from homology"/>
<dbReference type="PANTHER" id="PTHR43201">
    <property type="entry name" value="ACYL-COA SYNTHETASE"/>
    <property type="match status" value="1"/>
</dbReference>
<evidence type="ECO:0000259" key="2">
    <source>
        <dbReference type="Pfam" id="PF00501"/>
    </source>
</evidence>
<evidence type="ECO:0000313" key="3">
    <source>
        <dbReference type="EMBL" id="MCS5489955.1"/>
    </source>
</evidence>
<keyword evidence="4" id="KW-1185">Reference proteome</keyword>
<dbReference type="RefSeq" id="WP_259413633.1">
    <property type="nucleotide sequence ID" value="NZ_JANWGH010000001.1"/>
</dbReference>
<comment type="similarity">
    <text evidence="1">Belongs to the ATP-dependent AMP-binding enzyme family.</text>
</comment>
<dbReference type="InterPro" id="IPR020845">
    <property type="entry name" value="AMP-binding_CS"/>
</dbReference>
<feature type="domain" description="AMP-dependent synthetase/ligase" evidence="2">
    <location>
        <begin position="43"/>
        <end position="193"/>
    </location>
</feature>
<dbReference type="InterPro" id="IPR000873">
    <property type="entry name" value="AMP-dep_synth/lig_dom"/>
</dbReference>
<sequence length="359" mass="40771">MFQIHFENQIFRTLEDFSVSSENEVLKQALSFCREWMEGKETFLQKTSGSTGTPKEIEITRAQMIASAKATGEFFKINSSDFLLACLNPNYIAGKMMLVRAMVWDCPIQLVEPSSDPLQDLSENRLPDFVAMVPLQVQNSLKNPESKQKLQQIKNILIGGAPCSLQLQQELSENRINAWQSFGMTETVSHIALAKITGSALWYHPLPGVRIGQDEREALWIESPMSGNQRIQTNDRIAFNSSGNFQWLGRVDFVVNSGGIKLFPEAIEPQIEKEVNKLFPEKRFFLGGISDPVLGQKLILLIESPEKDLEKVKILLEQLKPKISRYERPREVIFLNQFEETSSGKINRFKTLAHVSLDH</sequence>
<dbReference type="InterPro" id="IPR042099">
    <property type="entry name" value="ANL_N_sf"/>
</dbReference>
<dbReference type="Gene3D" id="3.30.300.30">
    <property type="match status" value="1"/>
</dbReference>
<dbReference type="Pfam" id="PF00501">
    <property type="entry name" value="AMP-binding"/>
    <property type="match status" value="1"/>
</dbReference>
<comment type="caution">
    <text evidence="3">The sequence shown here is derived from an EMBL/GenBank/DDBJ whole genome shotgun (WGS) entry which is preliminary data.</text>
</comment>
<name>A0ABT2G7G9_9BACT</name>
<dbReference type="PROSITE" id="PS00455">
    <property type="entry name" value="AMP_BINDING"/>
    <property type="match status" value="1"/>
</dbReference>
<gene>
    <name evidence="3" type="ORF">NY014_05915</name>
</gene>
<accession>A0ABT2G7G9</accession>
<evidence type="ECO:0000313" key="4">
    <source>
        <dbReference type="Proteomes" id="UP001206788"/>
    </source>
</evidence>
<evidence type="ECO:0000256" key="1">
    <source>
        <dbReference type="ARBA" id="ARBA00006432"/>
    </source>
</evidence>
<dbReference type="Gene3D" id="3.40.50.12780">
    <property type="entry name" value="N-terminal domain of ligase-like"/>
    <property type="match status" value="1"/>
</dbReference>
<dbReference type="InterPro" id="IPR045851">
    <property type="entry name" value="AMP-bd_C_sf"/>
</dbReference>
<protein>
    <submittedName>
        <fullName evidence="3">AMP-binding protein</fullName>
    </submittedName>
</protein>
<reference evidence="3 4" key="1">
    <citation type="submission" date="2022-08" db="EMBL/GenBank/DDBJ databases">
        <title>Algoriphagus sp. CAU 1643 isolated from mud.</title>
        <authorList>
            <person name="Kim W."/>
        </authorList>
    </citation>
    <scope>NUCLEOTIDE SEQUENCE [LARGE SCALE GENOMIC DNA]</scope>
    <source>
        <strain evidence="3 4">CAU 1643</strain>
    </source>
</reference>
<dbReference type="EMBL" id="JANWGH010000001">
    <property type="protein sequence ID" value="MCS5489955.1"/>
    <property type="molecule type" value="Genomic_DNA"/>
</dbReference>
<dbReference type="Proteomes" id="UP001206788">
    <property type="component" value="Unassembled WGS sequence"/>
</dbReference>
<dbReference type="SUPFAM" id="SSF56801">
    <property type="entry name" value="Acetyl-CoA synthetase-like"/>
    <property type="match status" value="1"/>
</dbReference>